<accession>D9WGS0</accession>
<sequence length="77" mass="8218">MKKTRRAKALAAAAVVTAALALPLVSAGTASAETNLLPHYTHSFLECQTLGNKAAQQGQLDGFKCVKQGSWVVMYPW</sequence>
<evidence type="ECO:0008006" key="4">
    <source>
        <dbReference type="Google" id="ProtNLM"/>
    </source>
</evidence>
<evidence type="ECO:0000313" key="2">
    <source>
        <dbReference type="EMBL" id="EFL25458.1"/>
    </source>
</evidence>
<name>D9WGS0_9ACTN</name>
<evidence type="ECO:0000313" key="3">
    <source>
        <dbReference type="Proteomes" id="UP000003963"/>
    </source>
</evidence>
<dbReference type="RefSeq" id="WP_009717262.1">
    <property type="nucleotide sequence ID" value="NZ_GG657754.1"/>
</dbReference>
<dbReference type="PROSITE" id="PS51318">
    <property type="entry name" value="TAT"/>
    <property type="match status" value="1"/>
</dbReference>
<dbReference type="EMBL" id="GG657754">
    <property type="protein sequence ID" value="EFL25458.1"/>
    <property type="molecule type" value="Genomic_DNA"/>
</dbReference>
<evidence type="ECO:0000256" key="1">
    <source>
        <dbReference type="SAM" id="SignalP"/>
    </source>
</evidence>
<dbReference type="OrthoDB" id="4329531at2"/>
<dbReference type="Proteomes" id="UP000003963">
    <property type="component" value="Unassembled WGS sequence"/>
</dbReference>
<protein>
    <recommendedName>
        <fullName evidence="4">Secreted protein</fullName>
    </recommendedName>
</protein>
<dbReference type="HOGENOM" id="CLU_2636528_0_0_11"/>
<feature type="chain" id="PRO_5003131242" description="Secreted protein" evidence="1">
    <location>
        <begin position="33"/>
        <end position="77"/>
    </location>
</feature>
<organism evidence="2 3">
    <name type="scientific">Streptomyces himastatinicus ATCC 53653</name>
    <dbReference type="NCBI Taxonomy" id="457427"/>
    <lineage>
        <taxon>Bacteria</taxon>
        <taxon>Bacillati</taxon>
        <taxon>Actinomycetota</taxon>
        <taxon>Actinomycetes</taxon>
        <taxon>Kitasatosporales</taxon>
        <taxon>Streptomycetaceae</taxon>
        <taxon>Streptomyces</taxon>
        <taxon>Streptomyces violaceusniger group</taxon>
    </lineage>
</organism>
<gene>
    <name evidence="2" type="ORF">SSOG_05172</name>
</gene>
<dbReference type="AlphaFoldDB" id="D9WGS0"/>
<keyword evidence="1" id="KW-0732">Signal</keyword>
<reference evidence="2 3" key="1">
    <citation type="submission" date="2009-02" db="EMBL/GenBank/DDBJ databases">
        <title>Annotation of Streptomyces hygroscopicus strain ATCC 53653.</title>
        <authorList>
            <consortium name="The Broad Institute Genome Sequencing Platform"/>
            <consortium name="Broad Institute Microbial Sequencing Center"/>
            <person name="Fischbach M."/>
            <person name="Godfrey P."/>
            <person name="Ward D."/>
            <person name="Young S."/>
            <person name="Zeng Q."/>
            <person name="Koehrsen M."/>
            <person name="Alvarado L."/>
            <person name="Berlin A.M."/>
            <person name="Bochicchio J."/>
            <person name="Borenstein D."/>
            <person name="Chapman S.B."/>
            <person name="Chen Z."/>
            <person name="Engels R."/>
            <person name="Freedman E."/>
            <person name="Gellesch M."/>
            <person name="Goldberg J."/>
            <person name="Griggs A."/>
            <person name="Gujja S."/>
            <person name="Heilman E.R."/>
            <person name="Heiman D.I."/>
            <person name="Hepburn T.A."/>
            <person name="Howarth C."/>
            <person name="Jen D."/>
            <person name="Larson L."/>
            <person name="Lewis B."/>
            <person name="Mehta T."/>
            <person name="Park D."/>
            <person name="Pearson M."/>
            <person name="Richards J."/>
            <person name="Roberts A."/>
            <person name="Saif S."/>
            <person name="Shea T.D."/>
            <person name="Shenoy N."/>
            <person name="Sisk P."/>
            <person name="Stolte C."/>
            <person name="Sykes S.N."/>
            <person name="Thomson T."/>
            <person name="Walk T."/>
            <person name="White J."/>
            <person name="Yandava C."/>
            <person name="Straight P."/>
            <person name="Clardy J."/>
            <person name="Hung D."/>
            <person name="Kolter R."/>
            <person name="Mekalanos J."/>
            <person name="Walker S."/>
            <person name="Walsh C.T."/>
            <person name="Wieland-Brown L.C."/>
            <person name="Haas B."/>
            <person name="Nusbaum C."/>
            <person name="Birren B."/>
        </authorList>
    </citation>
    <scope>NUCLEOTIDE SEQUENCE [LARGE SCALE GENOMIC DNA]</scope>
    <source>
        <strain evidence="2 3">ATCC 53653</strain>
    </source>
</reference>
<keyword evidence="3" id="KW-1185">Reference proteome</keyword>
<proteinExistence type="predicted"/>
<dbReference type="InterPro" id="IPR006311">
    <property type="entry name" value="TAT_signal"/>
</dbReference>
<feature type="signal peptide" evidence="1">
    <location>
        <begin position="1"/>
        <end position="32"/>
    </location>
</feature>